<reference evidence="2 3" key="1">
    <citation type="submission" date="2020-03" db="EMBL/GenBank/DDBJ databases">
        <title>Sequencing the genomes of 1000 actinobacteria strains.</title>
        <authorList>
            <person name="Klenk H.-P."/>
        </authorList>
    </citation>
    <scope>NUCLEOTIDE SEQUENCE [LARGE SCALE GENOMIC DNA]</scope>
    <source>
        <strain evidence="2 3">DSM 45668</strain>
    </source>
</reference>
<accession>A0ABX0STY3</accession>
<feature type="compositionally biased region" description="Polar residues" evidence="1">
    <location>
        <begin position="1"/>
        <end position="23"/>
    </location>
</feature>
<evidence type="ECO:0000313" key="2">
    <source>
        <dbReference type="EMBL" id="NIH80417.1"/>
    </source>
</evidence>
<gene>
    <name evidence="2" type="ORF">FHX46_002947</name>
</gene>
<comment type="caution">
    <text evidence="2">The sequence shown here is derived from an EMBL/GenBank/DDBJ whole genome shotgun (WGS) entry which is preliminary data.</text>
</comment>
<name>A0ABX0STY3_9PSEU</name>
<keyword evidence="3" id="KW-1185">Reference proteome</keyword>
<sequence length="62" mass="6660">MPATAGSTLTLTEPSWADSSTSSHRPRHAMTCNGARKQLGWAVQLGAVRFLGTFMEPKDLKG</sequence>
<feature type="region of interest" description="Disordered" evidence="1">
    <location>
        <begin position="1"/>
        <end position="28"/>
    </location>
</feature>
<dbReference type="EMBL" id="JAANOU010000001">
    <property type="protein sequence ID" value="NIH80417.1"/>
    <property type="molecule type" value="Genomic_DNA"/>
</dbReference>
<evidence type="ECO:0000313" key="3">
    <source>
        <dbReference type="Proteomes" id="UP000754495"/>
    </source>
</evidence>
<dbReference type="Proteomes" id="UP000754495">
    <property type="component" value="Unassembled WGS sequence"/>
</dbReference>
<proteinExistence type="predicted"/>
<organism evidence="2 3">
    <name type="scientific">Amycolatopsis viridis</name>
    <dbReference type="NCBI Taxonomy" id="185678"/>
    <lineage>
        <taxon>Bacteria</taxon>
        <taxon>Bacillati</taxon>
        <taxon>Actinomycetota</taxon>
        <taxon>Actinomycetes</taxon>
        <taxon>Pseudonocardiales</taxon>
        <taxon>Pseudonocardiaceae</taxon>
        <taxon>Amycolatopsis</taxon>
    </lineage>
</organism>
<protein>
    <submittedName>
        <fullName evidence="2">Uncharacterized protein</fullName>
    </submittedName>
</protein>
<evidence type="ECO:0000256" key="1">
    <source>
        <dbReference type="SAM" id="MobiDB-lite"/>
    </source>
</evidence>